<feature type="non-terminal residue" evidence="2">
    <location>
        <position position="1"/>
    </location>
</feature>
<dbReference type="PANTHER" id="PTHR28069:SF2">
    <property type="entry name" value="GH20023P"/>
    <property type="match status" value="1"/>
</dbReference>
<evidence type="ECO:0000313" key="3">
    <source>
        <dbReference type="Proteomes" id="UP000008237"/>
    </source>
</evidence>
<name>E2BNT1_HARSA</name>
<dbReference type="InterPro" id="IPR046824">
    <property type="entry name" value="Mss51-like_C"/>
</dbReference>
<dbReference type="OrthoDB" id="5282002at2759"/>
<protein>
    <recommendedName>
        <fullName evidence="1">Mitochondrial splicing suppressor 51-like C-terminal domain-containing protein</fullName>
    </recommendedName>
</protein>
<dbReference type="Proteomes" id="UP000008237">
    <property type="component" value="Unassembled WGS sequence"/>
</dbReference>
<organism evidence="3">
    <name type="scientific">Harpegnathos saltator</name>
    <name type="common">Jerdon's jumping ant</name>
    <dbReference type="NCBI Taxonomy" id="610380"/>
    <lineage>
        <taxon>Eukaryota</taxon>
        <taxon>Metazoa</taxon>
        <taxon>Ecdysozoa</taxon>
        <taxon>Arthropoda</taxon>
        <taxon>Hexapoda</taxon>
        <taxon>Insecta</taxon>
        <taxon>Pterygota</taxon>
        <taxon>Neoptera</taxon>
        <taxon>Endopterygota</taxon>
        <taxon>Hymenoptera</taxon>
        <taxon>Apocrita</taxon>
        <taxon>Aculeata</taxon>
        <taxon>Formicoidea</taxon>
        <taxon>Formicidae</taxon>
        <taxon>Ponerinae</taxon>
        <taxon>Ponerini</taxon>
        <taxon>Harpegnathos</taxon>
    </lineage>
</organism>
<gene>
    <name evidence="2" type="ORF">EAI_13645</name>
</gene>
<accession>E2BNT1</accession>
<dbReference type="Pfam" id="PF20179">
    <property type="entry name" value="MSS51_C"/>
    <property type="match status" value="1"/>
</dbReference>
<dbReference type="AlphaFoldDB" id="E2BNT1"/>
<evidence type="ECO:0000313" key="2">
    <source>
        <dbReference type="EMBL" id="EFN82649.1"/>
    </source>
</evidence>
<proteinExistence type="predicted"/>
<dbReference type="InParanoid" id="E2BNT1"/>
<sequence length="178" mass="20960">YVIHMIGAKYYSKYYIQAFELFLHLLRHIQYLTIVVTDIGINMNTNMGISRKCYHIKVCKRCMERNQHLNVEFYSMSYYHYVRSRLYERPNVIIGLGIDFKDSSIWPEMILNLREQNCPLFLTSTSKLEVEKCIGKLYTVLNTILTPLYLGENRFHSLAPCGSFGSDNVVYNNKYLVI</sequence>
<feature type="domain" description="Mitochondrial splicing suppressor 51-like C-terminal" evidence="1">
    <location>
        <begin position="1"/>
        <end position="161"/>
    </location>
</feature>
<feature type="non-terminal residue" evidence="2">
    <location>
        <position position="178"/>
    </location>
</feature>
<evidence type="ECO:0000259" key="1">
    <source>
        <dbReference type="Pfam" id="PF20179"/>
    </source>
</evidence>
<dbReference type="EMBL" id="GL449472">
    <property type="protein sequence ID" value="EFN82649.1"/>
    <property type="molecule type" value="Genomic_DNA"/>
</dbReference>
<reference evidence="2 3" key="1">
    <citation type="journal article" date="2010" name="Science">
        <title>Genomic comparison of the ants Camponotus floridanus and Harpegnathos saltator.</title>
        <authorList>
            <person name="Bonasio R."/>
            <person name="Zhang G."/>
            <person name="Ye C."/>
            <person name="Mutti N.S."/>
            <person name="Fang X."/>
            <person name="Qin N."/>
            <person name="Donahue G."/>
            <person name="Yang P."/>
            <person name="Li Q."/>
            <person name="Li C."/>
            <person name="Zhang P."/>
            <person name="Huang Z."/>
            <person name="Berger S.L."/>
            <person name="Reinberg D."/>
            <person name="Wang J."/>
            <person name="Liebig J."/>
        </authorList>
    </citation>
    <scope>NUCLEOTIDE SEQUENCE [LARGE SCALE GENOMIC DNA]</scope>
    <source>
        <strain evidence="2 3">R22 G/1</strain>
    </source>
</reference>
<keyword evidence="3" id="KW-1185">Reference proteome</keyword>
<dbReference type="PANTHER" id="PTHR28069">
    <property type="entry name" value="GH20023P"/>
    <property type="match status" value="1"/>
</dbReference>